<dbReference type="InterPro" id="IPR012941">
    <property type="entry name" value="Phe_hydrox_C_dim_dom"/>
</dbReference>
<feature type="domain" description="Cyclic nucleotide-binding" evidence="6">
    <location>
        <begin position="480"/>
        <end position="561"/>
    </location>
</feature>
<comment type="caution">
    <text evidence="7">The sequence shown here is derived from an EMBL/GenBank/DDBJ whole genome shotgun (WGS) entry which is preliminary data.</text>
</comment>
<dbReference type="Gene3D" id="3.30.70.2450">
    <property type="match status" value="1"/>
</dbReference>
<dbReference type="RefSeq" id="XP_007764376.1">
    <property type="nucleotide sequence ID" value="XM_007766186.1"/>
</dbReference>
<dbReference type="OMA" id="MAVEMEH"/>
<proteinExistence type="inferred from homology"/>
<dbReference type="AlphaFoldDB" id="A0A5M3N027"/>
<dbReference type="KEGG" id="cput:CONPUDRAFT_162014"/>
<keyword evidence="5" id="KW-0560">Oxidoreductase</keyword>
<reference evidence="8" key="1">
    <citation type="journal article" date="2012" name="Science">
        <title>The Paleozoic origin of enzymatic lignin decomposition reconstructed from 31 fungal genomes.</title>
        <authorList>
            <person name="Floudas D."/>
            <person name="Binder M."/>
            <person name="Riley R."/>
            <person name="Barry K."/>
            <person name="Blanchette R.A."/>
            <person name="Henrissat B."/>
            <person name="Martinez A.T."/>
            <person name="Otillar R."/>
            <person name="Spatafora J.W."/>
            <person name="Yadav J.S."/>
            <person name="Aerts A."/>
            <person name="Benoit I."/>
            <person name="Boyd A."/>
            <person name="Carlson A."/>
            <person name="Copeland A."/>
            <person name="Coutinho P.M."/>
            <person name="de Vries R.P."/>
            <person name="Ferreira P."/>
            <person name="Findley K."/>
            <person name="Foster B."/>
            <person name="Gaskell J."/>
            <person name="Glotzer D."/>
            <person name="Gorecki P."/>
            <person name="Heitman J."/>
            <person name="Hesse C."/>
            <person name="Hori C."/>
            <person name="Igarashi K."/>
            <person name="Jurgens J.A."/>
            <person name="Kallen N."/>
            <person name="Kersten P."/>
            <person name="Kohler A."/>
            <person name="Kuees U."/>
            <person name="Kumar T.K.A."/>
            <person name="Kuo A."/>
            <person name="LaButti K."/>
            <person name="Larrondo L.F."/>
            <person name="Lindquist E."/>
            <person name="Ling A."/>
            <person name="Lombard V."/>
            <person name="Lucas S."/>
            <person name="Lundell T."/>
            <person name="Martin R."/>
            <person name="McLaughlin D.J."/>
            <person name="Morgenstern I."/>
            <person name="Morin E."/>
            <person name="Murat C."/>
            <person name="Nagy L.G."/>
            <person name="Nolan M."/>
            <person name="Ohm R.A."/>
            <person name="Patyshakuliyeva A."/>
            <person name="Rokas A."/>
            <person name="Ruiz-Duenas F.J."/>
            <person name="Sabat G."/>
            <person name="Salamov A."/>
            <person name="Samejima M."/>
            <person name="Schmutz J."/>
            <person name="Slot J.C."/>
            <person name="St John F."/>
            <person name="Stenlid J."/>
            <person name="Sun H."/>
            <person name="Sun S."/>
            <person name="Syed K."/>
            <person name="Tsang A."/>
            <person name="Wiebenga A."/>
            <person name="Young D."/>
            <person name="Pisabarro A."/>
            <person name="Eastwood D.C."/>
            <person name="Martin F."/>
            <person name="Cullen D."/>
            <person name="Grigoriev I.V."/>
            <person name="Hibbett D.S."/>
        </authorList>
    </citation>
    <scope>NUCLEOTIDE SEQUENCE [LARGE SCALE GENOMIC DNA]</scope>
    <source>
        <strain evidence="8">RWD-64-598 SS2</strain>
    </source>
</reference>
<accession>A0A5M3N027</accession>
<dbReference type="InterPro" id="IPR000595">
    <property type="entry name" value="cNMP-bd_dom"/>
</dbReference>
<dbReference type="PANTHER" id="PTHR43004">
    <property type="entry name" value="TRK SYSTEM POTASSIUM UPTAKE PROTEIN"/>
    <property type="match status" value="1"/>
</dbReference>
<dbReference type="InterPro" id="IPR050641">
    <property type="entry name" value="RIFMO-like"/>
</dbReference>
<evidence type="ECO:0000256" key="2">
    <source>
        <dbReference type="ARBA" id="ARBA00007801"/>
    </source>
</evidence>
<keyword evidence="4" id="KW-0274">FAD</keyword>
<keyword evidence="8" id="KW-1185">Reference proteome</keyword>
<dbReference type="Pfam" id="PF07976">
    <property type="entry name" value="Phe_hydrox_dim"/>
    <property type="match status" value="1"/>
</dbReference>
<sequence>MTVESSSTQVLIVGAGPTGLVAALGLLKNGISVRIIEKDRAPRQGQRGPGIQPRSLELYHFLGVPEILEQATAMPDFMSHTMGSPAALKEFPMTPYADPTPAIPFNNVLVLGQSSVERHLRSHLEKRGTLLEYGKELVSFEQHDDGVVAQISVKTEDGIHTETINAQYIIGADGARGIVRKQLGLKFLGETRETTRIITGDIRFKCDALPRTNWHLFGNGAGSVVSLRPARDFGEDDAWHLIMSGDKYDVSKLLADEDALCKSIEEAIGATVKSFEVVWISDFRQVQTRMPNIRVVNKFGQGRVLVAGDAAHVHSPTGGQGLNSGVQDAFNLAWKVALVAKHLAPQSLLETYTLERLPVITELLGLTTALLDKTFGPKHDTVENAFHRGRILYMLGVNCRASPIVCDERAVDVAPIAAYGEEVSGQLVAGDRAPDAPGLVEVGGEGRGGVVSLFDLFRYTHHTALVFAPEILEAEEIVKLLSPYAESEIARVVVVLPATGESEATLDYARVVVDKENHAHANYLIERGETRVVIVRPDGVVGAIVAGSLGIQKYFGRILAQ</sequence>
<evidence type="ECO:0000313" key="8">
    <source>
        <dbReference type="Proteomes" id="UP000053558"/>
    </source>
</evidence>
<organism evidence="7 8">
    <name type="scientific">Coniophora puteana (strain RWD-64-598)</name>
    <name type="common">Brown rot fungus</name>
    <dbReference type="NCBI Taxonomy" id="741705"/>
    <lineage>
        <taxon>Eukaryota</taxon>
        <taxon>Fungi</taxon>
        <taxon>Dikarya</taxon>
        <taxon>Basidiomycota</taxon>
        <taxon>Agaricomycotina</taxon>
        <taxon>Agaricomycetes</taxon>
        <taxon>Agaricomycetidae</taxon>
        <taxon>Boletales</taxon>
        <taxon>Coniophorineae</taxon>
        <taxon>Coniophoraceae</taxon>
        <taxon>Coniophora</taxon>
    </lineage>
</organism>
<dbReference type="GeneID" id="19204643"/>
<evidence type="ECO:0000256" key="4">
    <source>
        <dbReference type="ARBA" id="ARBA00022827"/>
    </source>
</evidence>
<dbReference type="PANTHER" id="PTHR43004:SF19">
    <property type="entry name" value="BINDING MONOOXYGENASE, PUTATIVE (JCVI)-RELATED"/>
    <property type="match status" value="1"/>
</dbReference>
<dbReference type="SUPFAM" id="SSF52833">
    <property type="entry name" value="Thioredoxin-like"/>
    <property type="match status" value="1"/>
</dbReference>
<evidence type="ECO:0000313" key="7">
    <source>
        <dbReference type="EMBL" id="EIW84636.1"/>
    </source>
</evidence>
<keyword evidence="3" id="KW-0285">Flavoprotein</keyword>
<dbReference type="GO" id="GO:0016709">
    <property type="term" value="F:oxidoreductase activity, acting on paired donors, with incorporation or reduction of molecular oxygen, NAD(P)H as one donor, and incorporation of one atom of oxygen"/>
    <property type="evidence" value="ECO:0007669"/>
    <property type="project" value="UniProtKB-ARBA"/>
</dbReference>
<dbReference type="OrthoDB" id="2690153at2759"/>
<dbReference type="EMBL" id="JH711574">
    <property type="protein sequence ID" value="EIW84636.1"/>
    <property type="molecule type" value="Genomic_DNA"/>
</dbReference>
<evidence type="ECO:0000256" key="3">
    <source>
        <dbReference type="ARBA" id="ARBA00022630"/>
    </source>
</evidence>
<dbReference type="PRINTS" id="PR00420">
    <property type="entry name" value="RNGMNOXGNASE"/>
</dbReference>
<name>A0A5M3N027_CONPW</name>
<evidence type="ECO:0000259" key="6">
    <source>
        <dbReference type="PROSITE" id="PS50042"/>
    </source>
</evidence>
<comment type="similarity">
    <text evidence="2">Belongs to the PheA/TfdB FAD monooxygenase family.</text>
</comment>
<dbReference type="PROSITE" id="PS50042">
    <property type="entry name" value="CNMP_BINDING_3"/>
    <property type="match status" value="1"/>
</dbReference>
<dbReference type="InterPro" id="IPR036249">
    <property type="entry name" value="Thioredoxin-like_sf"/>
</dbReference>
<dbReference type="GO" id="GO:0071949">
    <property type="term" value="F:FAD binding"/>
    <property type="evidence" value="ECO:0007669"/>
    <property type="project" value="InterPro"/>
</dbReference>
<comment type="cofactor">
    <cofactor evidence="1">
        <name>FAD</name>
        <dbReference type="ChEBI" id="CHEBI:57692"/>
    </cofactor>
</comment>
<dbReference type="Proteomes" id="UP000053558">
    <property type="component" value="Unassembled WGS sequence"/>
</dbReference>
<dbReference type="Gene3D" id="3.50.50.60">
    <property type="entry name" value="FAD/NAD(P)-binding domain"/>
    <property type="match status" value="1"/>
</dbReference>
<gene>
    <name evidence="7" type="ORF">CONPUDRAFT_162014</name>
</gene>
<evidence type="ECO:0000256" key="1">
    <source>
        <dbReference type="ARBA" id="ARBA00001974"/>
    </source>
</evidence>
<dbReference type="InterPro" id="IPR036188">
    <property type="entry name" value="FAD/NAD-bd_sf"/>
</dbReference>
<evidence type="ECO:0000256" key="5">
    <source>
        <dbReference type="ARBA" id="ARBA00023002"/>
    </source>
</evidence>
<dbReference type="SUPFAM" id="SSF51905">
    <property type="entry name" value="FAD/NAD(P)-binding domain"/>
    <property type="match status" value="1"/>
</dbReference>
<dbReference type="InterPro" id="IPR038220">
    <property type="entry name" value="PHOX_C_sf"/>
</dbReference>
<dbReference type="Pfam" id="PF01494">
    <property type="entry name" value="FAD_binding_3"/>
    <property type="match status" value="1"/>
</dbReference>
<dbReference type="InterPro" id="IPR002938">
    <property type="entry name" value="FAD-bd"/>
</dbReference>
<protein>
    <recommendedName>
        <fullName evidence="6">Cyclic nucleotide-binding domain-containing protein</fullName>
    </recommendedName>
</protein>
<dbReference type="Gene3D" id="3.40.30.20">
    <property type="match status" value="1"/>
</dbReference>